<evidence type="ECO:0000256" key="1">
    <source>
        <dbReference type="SAM" id="MobiDB-lite"/>
    </source>
</evidence>
<dbReference type="AlphaFoldDB" id="A0A8J3BJ66"/>
<dbReference type="EMBL" id="BMQC01000001">
    <property type="protein sequence ID" value="GGK14895.1"/>
    <property type="molecule type" value="Genomic_DNA"/>
</dbReference>
<protein>
    <submittedName>
        <fullName evidence="3">Membrane protein</fullName>
    </submittedName>
</protein>
<feature type="region of interest" description="Disordered" evidence="1">
    <location>
        <begin position="1"/>
        <end position="23"/>
    </location>
</feature>
<reference evidence="3" key="1">
    <citation type="journal article" date="2014" name="Int. J. Syst. Evol. Microbiol.">
        <title>Complete genome sequence of Corynebacterium casei LMG S-19264T (=DSM 44701T), isolated from a smear-ripened cheese.</title>
        <authorList>
            <consortium name="US DOE Joint Genome Institute (JGI-PGF)"/>
            <person name="Walter F."/>
            <person name="Albersmeier A."/>
            <person name="Kalinowski J."/>
            <person name="Ruckert C."/>
        </authorList>
    </citation>
    <scope>NUCLEOTIDE SEQUENCE</scope>
    <source>
        <strain evidence="3">JCM 3091</strain>
    </source>
</reference>
<organism evidence="3 4">
    <name type="scientific">Pilimelia terevasa</name>
    <dbReference type="NCBI Taxonomy" id="53372"/>
    <lineage>
        <taxon>Bacteria</taxon>
        <taxon>Bacillati</taxon>
        <taxon>Actinomycetota</taxon>
        <taxon>Actinomycetes</taxon>
        <taxon>Micromonosporales</taxon>
        <taxon>Micromonosporaceae</taxon>
        <taxon>Pilimelia</taxon>
    </lineage>
</organism>
<dbReference type="InterPro" id="IPR025443">
    <property type="entry name" value="DUF4307"/>
</dbReference>
<keyword evidence="2" id="KW-0812">Transmembrane</keyword>
<reference evidence="3" key="2">
    <citation type="submission" date="2020-09" db="EMBL/GenBank/DDBJ databases">
        <authorList>
            <person name="Sun Q."/>
            <person name="Ohkuma M."/>
        </authorList>
    </citation>
    <scope>NUCLEOTIDE SEQUENCE</scope>
    <source>
        <strain evidence="3">JCM 3091</strain>
    </source>
</reference>
<keyword evidence="4" id="KW-1185">Reference proteome</keyword>
<evidence type="ECO:0000313" key="4">
    <source>
        <dbReference type="Proteomes" id="UP000662200"/>
    </source>
</evidence>
<evidence type="ECO:0000256" key="2">
    <source>
        <dbReference type="SAM" id="Phobius"/>
    </source>
</evidence>
<accession>A0A8J3BJ66</accession>
<dbReference type="RefSeq" id="WP_189112423.1">
    <property type="nucleotide sequence ID" value="NZ_BMQC01000001.1"/>
</dbReference>
<gene>
    <name evidence="3" type="ORF">GCM10010124_04370</name>
</gene>
<name>A0A8J3BJ66_9ACTN</name>
<keyword evidence="2" id="KW-0472">Membrane</keyword>
<sequence>MTDTTGSNAPPAPVFPPGRYGRRREARHVRRSPWVAAGLACVVAAGVALAVRGYREFGDPAFTPQVISYTDATDTSITIHYRVHLRSGAGAVCAVRARSRDGTVVGRADAAVPAGAPVQRYVLRTTGRPFVGEVLRCRPA</sequence>
<dbReference type="Proteomes" id="UP000662200">
    <property type="component" value="Unassembled WGS sequence"/>
</dbReference>
<proteinExistence type="predicted"/>
<keyword evidence="2" id="KW-1133">Transmembrane helix</keyword>
<feature type="transmembrane region" description="Helical" evidence="2">
    <location>
        <begin position="32"/>
        <end position="51"/>
    </location>
</feature>
<evidence type="ECO:0000313" key="3">
    <source>
        <dbReference type="EMBL" id="GGK14895.1"/>
    </source>
</evidence>
<dbReference type="Pfam" id="PF14155">
    <property type="entry name" value="DUF4307"/>
    <property type="match status" value="1"/>
</dbReference>
<comment type="caution">
    <text evidence="3">The sequence shown here is derived from an EMBL/GenBank/DDBJ whole genome shotgun (WGS) entry which is preliminary data.</text>
</comment>